<sequence length="141" mass="16698">MKLADIILEVQNLDDMTQQRLFSYLQNALEVSIHSKEPLIKEIAERKNEKGFSCPHCQVNNEVRFGKYQTKVGSKSVTRQRYKCKNCSKTFTDLTNTPLNRTRKLDKWLKFIECMIEGYSLRKSEELIGDVSWVTLFYWRH</sequence>
<name>A0A0U1P4X0_9BACI</name>
<gene>
    <name evidence="1" type="ORF">BN000_05162</name>
</gene>
<organism evidence="1 2">
    <name type="scientific">Neobacillus massiliamazoniensis</name>
    <dbReference type="NCBI Taxonomy" id="1499688"/>
    <lineage>
        <taxon>Bacteria</taxon>
        <taxon>Bacillati</taxon>
        <taxon>Bacillota</taxon>
        <taxon>Bacilli</taxon>
        <taxon>Bacillales</taxon>
        <taxon>Bacillaceae</taxon>
        <taxon>Neobacillus</taxon>
    </lineage>
</organism>
<dbReference type="STRING" id="1499688.BN000_05162"/>
<evidence type="ECO:0000313" key="2">
    <source>
        <dbReference type="Proteomes" id="UP000199087"/>
    </source>
</evidence>
<accession>A0A0U1P4X0</accession>
<reference evidence="2" key="1">
    <citation type="submission" date="2015-05" db="EMBL/GenBank/DDBJ databases">
        <authorList>
            <person name="Urmite Genomes"/>
        </authorList>
    </citation>
    <scope>NUCLEOTIDE SEQUENCE [LARGE SCALE GENOMIC DNA]</scope>
    <source>
        <strain evidence="2">LF1</strain>
    </source>
</reference>
<evidence type="ECO:0000313" key="1">
    <source>
        <dbReference type="EMBL" id="CRK85102.1"/>
    </source>
</evidence>
<keyword evidence="2" id="KW-1185">Reference proteome</keyword>
<protein>
    <submittedName>
        <fullName evidence="1">Insertion element protein</fullName>
    </submittedName>
</protein>
<dbReference type="EMBL" id="CVRB01000006">
    <property type="protein sequence ID" value="CRK85102.1"/>
    <property type="molecule type" value="Genomic_DNA"/>
</dbReference>
<dbReference type="AlphaFoldDB" id="A0A0U1P4X0"/>
<dbReference type="Proteomes" id="UP000199087">
    <property type="component" value="Unassembled WGS sequence"/>
</dbReference>
<proteinExistence type="predicted"/>